<dbReference type="Proteomes" id="UP000759131">
    <property type="component" value="Unassembled WGS sequence"/>
</dbReference>
<keyword evidence="17" id="KW-0576">Peroxisome</keyword>
<dbReference type="SMART" id="SM00184">
    <property type="entry name" value="RING"/>
    <property type="match status" value="1"/>
</dbReference>
<dbReference type="InterPro" id="IPR001841">
    <property type="entry name" value="Znf_RING"/>
</dbReference>
<evidence type="ECO:0000313" key="21">
    <source>
        <dbReference type="Proteomes" id="UP000759131"/>
    </source>
</evidence>
<evidence type="ECO:0000256" key="8">
    <source>
        <dbReference type="ARBA" id="ARBA00022679"/>
    </source>
</evidence>
<evidence type="ECO:0000256" key="18">
    <source>
        <dbReference type="PROSITE-ProRule" id="PRU00175"/>
    </source>
</evidence>
<accession>A0A7R9L5I9</accession>
<dbReference type="Pfam" id="PF04757">
    <property type="entry name" value="Pex2_Pex12"/>
    <property type="match status" value="1"/>
</dbReference>
<evidence type="ECO:0000259" key="19">
    <source>
        <dbReference type="PROSITE" id="PS50089"/>
    </source>
</evidence>
<evidence type="ECO:0000256" key="5">
    <source>
        <dbReference type="ARBA" id="ARBA00012483"/>
    </source>
</evidence>
<keyword evidence="6" id="KW-0813">Transport</keyword>
<dbReference type="Gene3D" id="3.30.40.10">
    <property type="entry name" value="Zinc/RING finger domain, C3HC4 (zinc finger)"/>
    <property type="match status" value="1"/>
</dbReference>
<comment type="catalytic activity">
    <reaction evidence="1">
        <text>S-ubiquitinyl-[E2 ubiquitin-conjugating enzyme]-L-cysteine + [acceptor protein]-L-lysine = [E2 ubiquitin-conjugating enzyme]-L-cysteine + N(6)-ubiquitinyl-[acceptor protein]-L-lysine.</text>
        <dbReference type="EC" id="2.3.2.27"/>
    </reaction>
</comment>
<keyword evidence="9" id="KW-0812">Transmembrane</keyword>
<evidence type="ECO:0000256" key="13">
    <source>
        <dbReference type="ARBA" id="ARBA00022833"/>
    </source>
</evidence>
<evidence type="ECO:0000313" key="20">
    <source>
        <dbReference type="EMBL" id="CAD7635335.1"/>
    </source>
</evidence>
<reference evidence="20" key="1">
    <citation type="submission" date="2020-11" db="EMBL/GenBank/DDBJ databases">
        <authorList>
            <person name="Tran Van P."/>
        </authorList>
    </citation>
    <scope>NUCLEOTIDE SEQUENCE</scope>
</reference>
<sequence>MSSALMATVGQLLRSGQRDDEYVSQLSQELNQLIQNWFGIRQWLVVRPHLPQLSQIIYYSVTTLSGLQTLGEEYVNIVQIDGNRLVVPKLLKRFTALMLQTYSPYLLSTENRRNYFYLSKRVTDIRYVSLNRSIGATDGSTNRLRSVYKVVGYLTLSQLLISFLVRFYSSQNSCGESSDDTFESSDCQTSVKTIEPEVTASDKCCLCLEKRRQTTATTCGHLFCWKCITEWLRLKTECPLCRQPLQTASVWRRDVRQRPPLVDTCSAGSASLNGFALRPSVRSVDNPYRHID</sequence>
<keyword evidence="12" id="KW-0833">Ubl conjugation pathway</keyword>
<keyword evidence="13" id="KW-0862">Zinc</keyword>
<dbReference type="InterPro" id="IPR025654">
    <property type="entry name" value="PEX2/10"/>
</dbReference>
<dbReference type="Pfam" id="PF13920">
    <property type="entry name" value="zf-C3HC4_3"/>
    <property type="match status" value="1"/>
</dbReference>
<dbReference type="SUPFAM" id="SSF57850">
    <property type="entry name" value="RING/U-box"/>
    <property type="match status" value="1"/>
</dbReference>
<protein>
    <recommendedName>
        <fullName evidence="5">RING-type E3 ubiquitin transferase</fullName>
        <ecNumber evidence="5">2.3.2.27</ecNumber>
    </recommendedName>
</protein>
<dbReference type="EC" id="2.3.2.27" evidence="5"/>
<evidence type="ECO:0000256" key="1">
    <source>
        <dbReference type="ARBA" id="ARBA00000900"/>
    </source>
</evidence>
<keyword evidence="21" id="KW-1185">Reference proteome</keyword>
<dbReference type="GO" id="GO:0061630">
    <property type="term" value="F:ubiquitin protein ligase activity"/>
    <property type="evidence" value="ECO:0007669"/>
    <property type="project" value="UniProtKB-EC"/>
</dbReference>
<dbReference type="GO" id="GO:0005778">
    <property type="term" value="C:peroxisomal membrane"/>
    <property type="evidence" value="ECO:0007669"/>
    <property type="project" value="UniProtKB-SubCell"/>
</dbReference>
<evidence type="ECO:0000256" key="14">
    <source>
        <dbReference type="ARBA" id="ARBA00022927"/>
    </source>
</evidence>
<keyword evidence="7" id="KW-0962">Peroxisome biogenesis</keyword>
<dbReference type="EMBL" id="CAJPIZ010016603">
    <property type="protein sequence ID" value="CAG2115765.1"/>
    <property type="molecule type" value="Genomic_DNA"/>
</dbReference>
<dbReference type="PROSITE" id="PS50089">
    <property type="entry name" value="ZF_RING_2"/>
    <property type="match status" value="1"/>
</dbReference>
<keyword evidence="14" id="KW-0653">Protein transport</keyword>
<keyword evidence="8" id="KW-0808">Transferase</keyword>
<dbReference type="PANTHER" id="PTHR23350:SF0">
    <property type="entry name" value="PEROXISOME BIOGENESIS FACTOR 10"/>
    <property type="match status" value="1"/>
</dbReference>
<evidence type="ECO:0000256" key="9">
    <source>
        <dbReference type="ARBA" id="ARBA00022692"/>
    </source>
</evidence>
<evidence type="ECO:0000256" key="15">
    <source>
        <dbReference type="ARBA" id="ARBA00022989"/>
    </source>
</evidence>
<evidence type="ECO:0000256" key="12">
    <source>
        <dbReference type="ARBA" id="ARBA00022786"/>
    </source>
</evidence>
<dbReference type="InterPro" id="IPR013083">
    <property type="entry name" value="Znf_RING/FYVE/PHD"/>
</dbReference>
<evidence type="ECO:0000256" key="16">
    <source>
        <dbReference type="ARBA" id="ARBA00023136"/>
    </source>
</evidence>
<evidence type="ECO:0000256" key="3">
    <source>
        <dbReference type="ARBA" id="ARBA00004906"/>
    </source>
</evidence>
<evidence type="ECO:0000256" key="11">
    <source>
        <dbReference type="ARBA" id="ARBA00022771"/>
    </source>
</evidence>
<keyword evidence="11 18" id="KW-0863">Zinc-finger</keyword>
<keyword evidence="10" id="KW-0479">Metal-binding</keyword>
<dbReference type="OrthoDB" id="6270329at2759"/>
<evidence type="ECO:0000256" key="4">
    <source>
        <dbReference type="ARBA" id="ARBA00008704"/>
    </source>
</evidence>
<proteinExistence type="inferred from homology"/>
<comment type="similarity">
    <text evidence="4">Belongs to the pex2/pex10/pex12 family.</text>
</comment>
<feature type="domain" description="RING-type" evidence="19">
    <location>
        <begin position="204"/>
        <end position="242"/>
    </location>
</feature>
<dbReference type="AlphaFoldDB" id="A0A7R9L5I9"/>
<dbReference type="CDD" id="cd16527">
    <property type="entry name" value="RING-HC_PEX10"/>
    <property type="match status" value="1"/>
</dbReference>
<organism evidence="20">
    <name type="scientific">Medioppia subpectinata</name>
    <dbReference type="NCBI Taxonomy" id="1979941"/>
    <lineage>
        <taxon>Eukaryota</taxon>
        <taxon>Metazoa</taxon>
        <taxon>Ecdysozoa</taxon>
        <taxon>Arthropoda</taxon>
        <taxon>Chelicerata</taxon>
        <taxon>Arachnida</taxon>
        <taxon>Acari</taxon>
        <taxon>Acariformes</taxon>
        <taxon>Sarcoptiformes</taxon>
        <taxon>Oribatida</taxon>
        <taxon>Brachypylina</taxon>
        <taxon>Oppioidea</taxon>
        <taxon>Oppiidae</taxon>
        <taxon>Medioppia</taxon>
    </lineage>
</organism>
<comment type="pathway">
    <text evidence="3">Protein modification; protein ubiquitination.</text>
</comment>
<gene>
    <name evidence="20" type="ORF">OSB1V03_LOCUS15726</name>
</gene>
<dbReference type="InterPro" id="IPR006845">
    <property type="entry name" value="Pex_N"/>
</dbReference>
<keyword evidence="15" id="KW-1133">Transmembrane helix</keyword>
<evidence type="ECO:0000256" key="6">
    <source>
        <dbReference type="ARBA" id="ARBA00022448"/>
    </source>
</evidence>
<dbReference type="PANTHER" id="PTHR23350">
    <property type="entry name" value="PEROXISOME ASSEMBLY PROTEIN 10"/>
    <property type="match status" value="1"/>
</dbReference>
<comment type="subcellular location">
    <subcellularLocation>
        <location evidence="2">Peroxisome membrane</location>
        <topology evidence="2">Multi-pass membrane protein</topology>
    </subcellularLocation>
</comment>
<dbReference type="GO" id="GO:0008270">
    <property type="term" value="F:zinc ion binding"/>
    <property type="evidence" value="ECO:0007669"/>
    <property type="project" value="UniProtKB-KW"/>
</dbReference>
<evidence type="ECO:0000256" key="10">
    <source>
        <dbReference type="ARBA" id="ARBA00022723"/>
    </source>
</evidence>
<dbReference type="PROSITE" id="PS00518">
    <property type="entry name" value="ZF_RING_1"/>
    <property type="match status" value="1"/>
</dbReference>
<keyword evidence="16" id="KW-0472">Membrane</keyword>
<dbReference type="EMBL" id="OC871178">
    <property type="protein sequence ID" value="CAD7635335.1"/>
    <property type="molecule type" value="Genomic_DNA"/>
</dbReference>
<evidence type="ECO:0000256" key="17">
    <source>
        <dbReference type="ARBA" id="ARBA00023140"/>
    </source>
</evidence>
<evidence type="ECO:0000256" key="7">
    <source>
        <dbReference type="ARBA" id="ARBA00022593"/>
    </source>
</evidence>
<dbReference type="InterPro" id="IPR017907">
    <property type="entry name" value="Znf_RING_CS"/>
</dbReference>
<name>A0A7R9L5I9_9ACAR</name>
<dbReference type="GO" id="GO:0016558">
    <property type="term" value="P:protein import into peroxisome matrix"/>
    <property type="evidence" value="ECO:0007669"/>
    <property type="project" value="InterPro"/>
</dbReference>
<evidence type="ECO:0000256" key="2">
    <source>
        <dbReference type="ARBA" id="ARBA00004585"/>
    </source>
</evidence>